<organism evidence="1">
    <name type="scientific">marine sediment metagenome</name>
    <dbReference type="NCBI Taxonomy" id="412755"/>
    <lineage>
        <taxon>unclassified sequences</taxon>
        <taxon>metagenomes</taxon>
        <taxon>ecological metagenomes</taxon>
    </lineage>
</organism>
<gene>
    <name evidence="1" type="ORF">S06H3_23023</name>
</gene>
<name>X1LN50_9ZZZZ</name>
<dbReference type="AlphaFoldDB" id="X1LN50"/>
<evidence type="ECO:0000313" key="1">
    <source>
        <dbReference type="EMBL" id="GAI03830.1"/>
    </source>
</evidence>
<sequence>MPKQIPVKIYEEAHQTLLNMQDRLPGKPTLISLLDEAIKLLAKKYLKEGGSIEK</sequence>
<protein>
    <submittedName>
        <fullName evidence="1">Uncharacterized protein</fullName>
    </submittedName>
</protein>
<proteinExistence type="predicted"/>
<accession>X1LN50</accession>
<dbReference type="EMBL" id="BARV01012425">
    <property type="protein sequence ID" value="GAI03830.1"/>
    <property type="molecule type" value="Genomic_DNA"/>
</dbReference>
<reference evidence="1" key="1">
    <citation type="journal article" date="2014" name="Front. Microbiol.">
        <title>High frequency of phylogenetically diverse reductive dehalogenase-homologous genes in deep subseafloor sedimentary metagenomes.</title>
        <authorList>
            <person name="Kawai M."/>
            <person name="Futagami T."/>
            <person name="Toyoda A."/>
            <person name="Takaki Y."/>
            <person name="Nishi S."/>
            <person name="Hori S."/>
            <person name="Arai W."/>
            <person name="Tsubouchi T."/>
            <person name="Morono Y."/>
            <person name="Uchiyama I."/>
            <person name="Ito T."/>
            <person name="Fujiyama A."/>
            <person name="Inagaki F."/>
            <person name="Takami H."/>
        </authorList>
    </citation>
    <scope>NUCLEOTIDE SEQUENCE</scope>
    <source>
        <strain evidence="1">Expedition CK06-06</strain>
    </source>
</reference>
<comment type="caution">
    <text evidence="1">The sequence shown here is derived from an EMBL/GenBank/DDBJ whole genome shotgun (WGS) entry which is preliminary data.</text>
</comment>